<feature type="domain" description="DNA2/NAM7 helicase-like C-terminal" evidence="7">
    <location>
        <begin position="745"/>
        <end position="940"/>
    </location>
</feature>
<dbReference type="InterPro" id="IPR041677">
    <property type="entry name" value="DNA2/NAM7_AAA_11"/>
</dbReference>
<keyword evidence="4" id="KW-0067">ATP-binding</keyword>
<feature type="compositionally biased region" description="Basic residues" evidence="5">
    <location>
        <begin position="490"/>
        <end position="501"/>
    </location>
</feature>
<keyword evidence="3" id="KW-0347">Helicase</keyword>
<dbReference type="InterPro" id="IPR047187">
    <property type="entry name" value="SF1_C_Upf1"/>
</dbReference>
<feature type="domain" description="DNA2/NAM7 helicase helicase" evidence="6">
    <location>
        <begin position="323"/>
        <end position="528"/>
    </location>
</feature>
<dbReference type="GO" id="GO:0005694">
    <property type="term" value="C:chromosome"/>
    <property type="evidence" value="ECO:0007669"/>
    <property type="project" value="UniProtKB-ARBA"/>
</dbReference>
<dbReference type="FunFam" id="3.40.50.300:FF:000326">
    <property type="entry name" value="P-loop containing nucleoside triphosphate hydrolase"/>
    <property type="match status" value="1"/>
</dbReference>
<evidence type="ECO:0000256" key="1">
    <source>
        <dbReference type="ARBA" id="ARBA00022741"/>
    </source>
</evidence>
<dbReference type="PANTHER" id="PTHR10887:SF522">
    <property type="entry name" value="P-LOOP CONTAINING NUCLEOSIDE TRIPHOSPHATE HYDROLASES SUPERFAMILY PROTEIN"/>
    <property type="match status" value="1"/>
</dbReference>
<feature type="domain" description="DUF6469" evidence="8">
    <location>
        <begin position="158"/>
        <end position="283"/>
    </location>
</feature>
<evidence type="ECO:0000259" key="6">
    <source>
        <dbReference type="Pfam" id="PF13086"/>
    </source>
</evidence>
<evidence type="ECO:0000313" key="9">
    <source>
        <dbReference type="EMBL" id="PIA63242.1"/>
    </source>
</evidence>
<dbReference type="Pfam" id="PF20073">
    <property type="entry name" value="DUF6469"/>
    <property type="match status" value="1"/>
</dbReference>
<keyword evidence="1" id="KW-0547">Nucleotide-binding</keyword>
<name>A0A2G5F5H7_AQUCA</name>
<dbReference type="AlphaFoldDB" id="A0A2G5F5H7"/>
<keyword evidence="10" id="KW-1185">Reference proteome</keyword>
<feature type="compositionally biased region" description="Basic residues" evidence="5">
    <location>
        <begin position="1172"/>
        <end position="1182"/>
    </location>
</feature>
<sequence length="1203" mass="136982">KKKKREQVRTFEILSSYAKLTGIYIPFCKHSKDKNKMVEINEEKASTQSSVIPTSRMLSFRDHVLKERLLSKETAGNKVAGSSNRKKEKTDHSGLIDVVFSWSLQDIRDEHLYKHKVEKIPKTFSSVTQYKKSFLYPLIEETHADMCSSMGLLYQAPTCAILSVEKSKGHESPKNLLYDVVFGIPKDGKNKRDTYVPQKWDLIALTNVRPKCIDDLNRPPRLYFLAIVVRGDDEDSPILPQILTAKPIVVEYGEKRESLLVTFLININTNIRIWDALKGGKNLNIITEVLQADSTAGDRCGDCSSQEIDVKGHDVHADLHSSNLNDSQINAVLSSIETSQCSHRSSLQLIWGPPGTGKTKTIATLLWILLKMKCRTLTCAPTNIAVLGVASRLLQLVENSIQQHSYGLGDIVLFGNEDRMKIDDHEDLLDIFLKYRVKRLAECFVPLTGWRHQLISMISLLEDPTSQYQVYLEQKIKEKEQDRDHEKKKEIRRKKTRKQKIKEKEQEAVHEIKKKEVREKEKRKQKEKGKLIQTMIIEGEGDKSCDNALTMWEFTRKRFDCTEWNLRHCIRIFCTHLPTSFLSIEVVGEMNRALNLLQLLRTNLHGDIFSNKDLENVFNCSEDSNYTACESSTSSSLRKRIQACLEVLKSINKKFSVPNFCSHHMISSFILKNAHLIFCTASSSVKLNEGKPIELVVIDEAAQLKECESSIPLQLPWIRHAILIGDGRQLPAMVMSKISGKAGFGRSLFERLVSLGHRKHLLNTQYRMHPSISLFPNKEFYEKQICDGHNVKDESYKKLLLQGQMYGSYSFINIPYGKDEFDERHSQRNMAEVYVASEIVAKLYQASVGSRQMVSIGIISPYKAQVCALKEKLGNQYVTPGSNFSVSVRSVDGFQGGEEDVIIISTVRSNGNGSVGFLSNHQRTNVALTRARYCLWILGNGSTLRSSNSVWKKLVLDAQNRGCYFDVDEDETLLKTLKESMIKLDQLEDFLNTDSILFKSARWKVIFCNEFLKSLARNKKIETRKKLVSLLMKLSSGWRTPPQKKGNLNLNDGTSFQLLEQYKVHGLFNLIWTKDVIKEGSQLIQVLKFWGILPLSEIPKLAKHVDVIFGSYTVDKMNRMKLKCLEGNLEVPMSWEIEQELGNISEYDHERLSTHIASLRLSEGSSSSARISRFRGRGRSSRGRSSSGTSWKKLVTLPDTATQ</sequence>
<proteinExistence type="predicted"/>
<dbReference type="OrthoDB" id="6513042at2759"/>
<dbReference type="GO" id="GO:0004386">
    <property type="term" value="F:helicase activity"/>
    <property type="evidence" value="ECO:0007669"/>
    <property type="project" value="UniProtKB-KW"/>
</dbReference>
<evidence type="ECO:0000256" key="5">
    <source>
        <dbReference type="SAM" id="MobiDB-lite"/>
    </source>
</evidence>
<dbReference type="InterPro" id="IPR045529">
    <property type="entry name" value="DUF6469"/>
</dbReference>
<dbReference type="EMBL" id="KZ305019">
    <property type="protein sequence ID" value="PIA63242.1"/>
    <property type="molecule type" value="Genomic_DNA"/>
</dbReference>
<dbReference type="GO" id="GO:0016787">
    <property type="term" value="F:hydrolase activity"/>
    <property type="evidence" value="ECO:0007669"/>
    <property type="project" value="UniProtKB-KW"/>
</dbReference>
<reference evidence="9 10" key="1">
    <citation type="submission" date="2017-09" db="EMBL/GenBank/DDBJ databases">
        <title>WGS assembly of Aquilegia coerulea Goldsmith.</title>
        <authorList>
            <person name="Hodges S."/>
            <person name="Kramer E."/>
            <person name="Nordborg M."/>
            <person name="Tomkins J."/>
            <person name="Borevitz J."/>
            <person name="Derieg N."/>
            <person name="Yan J."/>
            <person name="Mihaltcheva S."/>
            <person name="Hayes R.D."/>
            <person name="Rokhsar D."/>
        </authorList>
    </citation>
    <scope>NUCLEOTIDE SEQUENCE [LARGE SCALE GENOMIC DNA]</scope>
    <source>
        <strain evidence="10">cv. Goldsmith</strain>
    </source>
</reference>
<evidence type="ECO:0000256" key="2">
    <source>
        <dbReference type="ARBA" id="ARBA00022801"/>
    </source>
</evidence>
<evidence type="ECO:0000256" key="3">
    <source>
        <dbReference type="ARBA" id="ARBA00022806"/>
    </source>
</evidence>
<feature type="domain" description="DNA2/NAM7 helicase helicase" evidence="6">
    <location>
        <begin position="632"/>
        <end position="737"/>
    </location>
</feature>
<feature type="compositionally biased region" description="Basic and acidic residues" evidence="5">
    <location>
        <begin position="479"/>
        <end position="489"/>
    </location>
</feature>
<dbReference type="InterPro" id="IPR027417">
    <property type="entry name" value="P-loop_NTPase"/>
</dbReference>
<feature type="non-terminal residue" evidence="9">
    <location>
        <position position="1"/>
    </location>
</feature>
<dbReference type="InterPro" id="IPR041679">
    <property type="entry name" value="DNA2/NAM7-like_C"/>
</dbReference>
<evidence type="ECO:0000259" key="7">
    <source>
        <dbReference type="Pfam" id="PF13087"/>
    </source>
</evidence>
<dbReference type="SUPFAM" id="SSF52540">
    <property type="entry name" value="P-loop containing nucleoside triphosphate hydrolases"/>
    <property type="match status" value="1"/>
</dbReference>
<protein>
    <recommendedName>
        <fullName evidence="11">Helicase ATP-binding domain-containing protein</fullName>
    </recommendedName>
</protein>
<keyword evidence="2" id="KW-0378">Hydrolase</keyword>
<dbReference type="InterPro" id="IPR045055">
    <property type="entry name" value="DNA2/NAM7-like"/>
</dbReference>
<organism evidence="9 10">
    <name type="scientific">Aquilegia coerulea</name>
    <name type="common">Rocky mountain columbine</name>
    <dbReference type="NCBI Taxonomy" id="218851"/>
    <lineage>
        <taxon>Eukaryota</taxon>
        <taxon>Viridiplantae</taxon>
        <taxon>Streptophyta</taxon>
        <taxon>Embryophyta</taxon>
        <taxon>Tracheophyta</taxon>
        <taxon>Spermatophyta</taxon>
        <taxon>Magnoliopsida</taxon>
        <taxon>Ranunculales</taxon>
        <taxon>Ranunculaceae</taxon>
        <taxon>Thalictroideae</taxon>
        <taxon>Aquilegia</taxon>
    </lineage>
</organism>
<feature type="region of interest" description="Disordered" evidence="5">
    <location>
        <begin position="479"/>
        <end position="505"/>
    </location>
</feature>
<dbReference type="PANTHER" id="PTHR10887">
    <property type="entry name" value="DNA2/NAM7 HELICASE FAMILY"/>
    <property type="match status" value="1"/>
</dbReference>
<evidence type="ECO:0008006" key="11">
    <source>
        <dbReference type="Google" id="ProtNLM"/>
    </source>
</evidence>
<dbReference type="Proteomes" id="UP000230069">
    <property type="component" value="Unassembled WGS sequence"/>
</dbReference>
<feature type="region of interest" description="Disordered" evidence="5">
    <location>
        <begin position="1170"/>
        <end position="1203"/>
    </location>
</feature>
<evidence type="ECO:0000259" key="8">
    <source>
        <dbReference type="Pfam" id="PF20073"/>
    </source>
</evidence>
<dbReference type="CDD" id="cd18808">
    <property type="entry name" value="SF1_C_Upf1"/>
    <property type="match status" value="1"/>
</dbReference>
<dbReference type="Pfam" id="PF13087">
    <property type="entry name" value="AAA_12"/>
    <property type="match status" value="1"/>
</dbReference>
<dbReference type="Gene3D" id="3.40.50.300">
    <property type="entry name" value="P-loop containing nucleotide triphosphate hydrolases"/>
    <property type="match status" value="3"/>
</dbReference>
<dbReference type="Pfam" id="PF13086">
    <property type="entry name" value="AAA_11"/>
    <property type="match status" value="2"/>
</dbReference>
<dbReference type="GO" id="GO:0005524">
    <property type="term" value="F:ATP binding"/>
    <property type="evidence" value="ECO:0007669"/>
    <property type="project" value="UniProtKB-KW"/>
</dbReference>
<gene>
    <name evidence="9" type="ORF">AQUCO_00200927v1</name>
</gene>
<evidence type="ECO:0000313" key="10">
    <source>
        <dbReference type="Proteomes" id="UP000230069"/>
    </source>
</evidence>
<accession>A0A2G5F5H7</accession>
<evidence type="ECO:0000256" key="4">
    <source>
        <dbReference type="ARBA" id="ARBA00022840"/>
    </source>
</evidence>